<organism evidence="1 2">
    <name type="scientific">Liquorilactobacillus oeni DSM 19972</name>
    <dbReference type="NCBI Taxonomy" id="1423777"/>
    <lineage>
        <taxon>Bacteria</taxon>
        <taxon>Bacillati</taxon>
        <taxon>Bacillota</taxon>
        <taxon>Bacilli</taxon>
        <taxon>Lactobacillales</taxon>
        <taxon>Lactobacillaceae</taxon>
        <taxon>Liquorilactobacillus</taxon>
    </lineage>
</organism>
<evidence type="ECO:0000313" key="2">
    <source>
        <dbReference type="Proteomes" id="UP000051686"/>
    </source>
</evidence>
<dbReference type="EMBL" id="AZEH01000042">
    <property type="protein sequence ID" value="KRL03936.1"/>
    <property type="molecule type" value="Genomic_DNA"/>
</dbReference>
<evidence type="ECO:0000313" key="1">
    <source>
        <dbReference type="EMBL" id="KRL03936.1"/>
    </source>
</evidence>
<comment type="caution">
    <text evidence="1">The sequence shown here is derived from an EMBL/GenBank/DDBJ whole genome shotgun (WGS) entry which is preliminary data.</text>
</comment>
<keyword evidence="2" id="KW-1185">Reference proteome</keyword>
<accession>A0A0R1M717</accession>
<protein>
    <recommendedName>
        <fullName evidence="3">FeoB-associated Cys-rich membrane protein</fullName>
    </recommendedName>
</protein>
<reference evidence="1 2" key="1">
    <citation type="journal article" date="2015" name="Genome Announc.">
        <title>Expanding the biotechnology potential of lactobacilli through comparative genomics of 213 strains and associated genera.</title>
        <authorList>
            <person name="Sun Z."/>
            <person name="Harris H.M."/>
            <person name="McCann A."/>
            <person name="Guo C."/>
            <person name="Argimon S."/>
            <person name="Zhang W."/>
            <person name="Yang X."/>
            <person name="Jeffery I.B."/>
            <person name="Cooney J.C."/>
            <person name="Kagawa T.F."/>
            <person name="Liu W."/>
            <person name="Song Y."/>
            <person name="Salvetti E."/>
            <person name="Wrobel A."/>
            <person name="Rasinkangas P."/>
            <person name="Parkhill J."/>
            <person name="Rea M.C."/>
            <person name="O'Sullivan O."/>
            <person name="Ritari J."/>
            <person name="Douillard F.P."/>
            <person name="Paul Ross R."/>
            <person name="Yang R."/>
            <person name="Briner A.E."/>
            <person name="Felis G.E."/>
            <person name="de Vos W.M."/>
            <person name="Barrangou R."/>
            <person name="Klaenhammer T.R."/>
            <person name="Caufield P.W."/>
            <person name="Cui Y."/>
            <person name="Zhang H."/>
            <person name="O'Toole P.W."/>
        </authorList>
    </citation>
    <scope>NUCLEOTIDE SEQUENCE [LARGE SCALE GENOMIC DNA]</scope>
    <source>
        <strain evidence="1 2">DSM 19972</strain>
    </source>
</reference>
<gene>
    <name evidence="1" type="ORF">FD46_GL000102</name>
</gene>
<dbReference type="STRING" id="1423777.FD46_GL000102"/>
<dbReference type="PATRIC" id="fig|1423777.3.peg.106"/>
<evidence type="ECO:0008006" key="3">
    <source>
        <dbReference type="Google" id="ProtNLM"/>
    </source>
</evidence>
<dbReference type="Proteomes" id="UP000051686">
    <property type="component" value="Unassembled WGS sequence"/>
</dbReference>
<name>A0A0R1M717_9LACO</name>
<proteinExistence type="predicted"/>
<dbReference type="AlphaFoldDB" id="A0A0R1M717"/>
<sequence>MIATIVLAVIIFSGVGYVVYVRFFKQNGLSGCHNCDDIGCPLVDPVKLKEKMKK</sequence>
<dbReference type="OrthoDB" id="2309386at2"/>
<dbReference type="RefSeq" id="WP_157047114.1">
    <property type="nucleotide sequence ID" value="NZ_AZEH01000042.1"/>
</dbReference>